<dbReference type="InterPro" id="IPR008775">
    <property type="entry name" value="Phytyl_CoA_dOase-like"/>
</dbReference>
<dbReference type="PANTHER" id="PTHR20883">
    <property type="entry name" value="PHYTANOYL-COA DIOXYGENASE DOMAIN CONTAINING 1"/>
    <property type="match status" value="1"/>
</dbReference>
<dbReference type="STRING" id="3055.A0A2K3E5F3"/>
<evidence type="ECO:0008006" key="5">
    <source>
        <dbReference type="Google" id="ProtNLM"/>
    </source>
</evidence>
<dbReference type="Gene3D" id="2.60.120.620">
    <property type="entry name" value="q2cbj1_9rhob like domain"/>
    <property type="match status" value="1"/>
</dbReference>
<sequence>MSAMNFLGVRAELCINGYAVLPRFFDENELDQLRYEAEHVLEASGAYDHGDSESIAASRGCVFEVVRPAYSCLPAELTAPGCSGQEGAWGRNPVLAGGGLASAAPAAHMAMLQAGSSAMRLPGLGLMGCAKLHALVCAALGFPLEVLSQPHLRAGAGAGAGPGPGTAGVGMPAAGAGDSGKDADAAAPYEAAATGGGRHPAVASAGAAACRGGCGCGRGEGGGGILPPLPSDTSCAQQVASAVAAGSVSNTGTCSGDGGTCGCSCSSRNNGEGSSSSGIGSSGSSSSGGGPYLFNEQFIIKPPRSSARCAFGWHRDSDWCRGRPEFQYSPYISVWAALDDMDAENGALAVVPRSHLAPAPPAAAAAPVAGVQGGGAGIDACACALAGAAPSAATAAAAPHQLLLVPAGTVVVFLDTLLHASGPNTSRHMRRAWMPQFSAEPILRRRQAPPQHQQQELRLLQEPQQTPHRTESLEAQQQPEEQLRHQPHPHGLAAGVLAPDAMRGGRGRPQQQPPAQQPVALAVPLRALAGAS</sequence>
<dbReference type="SUPFAM" id="SSF51197">
    <property type="entry name" value="Clavaminate synthase-like"/>
    <property type="match status" value="1"/>
</dbReference>
<organism evidence="3 4">
    <name type="scientific">Chlamydomonas reinhardtii</name>
    <name type="common">Chlamydomonas smithii</name>
    <dbReference type="NCBI Taxonomy" id="3055"/>
    <lineage>
        <taxon>Eukaryota</taxon>
        <taxon>Viridiplantae</taxon>
        <taxon>Chlorophyta</taxon>
        <taxon>core chlorophytes</taxon>
        <taxon>Chlorophyceae</taxon>
        <taxon>CS clade</taxon>
        <taxon>Chlamydomonadales</taxon>
        <taxon>Chlamydomonadaceae</taxon>
        <taxon>Chlamydomonas</taxon>
    </lineage>
</organism>
<dbReference type="Proteomes" id="UP000006906">
    <property type="component" value="Chromosome 1"/>
</dbReference>
<dbReference type="Gramene" id="PNW87977">
    <property type="protein sequence ID" value="PNW87977"/>
    <property type="gene ID" value="CHLRE_01g009325v5"/>
</dbReference>
<dbReference type="EMBL" id="CM008962">
    <property type="protein sequence ID" value="PNW87977.1"/>
    <property type="molecule type" value="Genomic_DNA"/>
</dbReference>
<dbReference type="KEGG" id="cre:CHLRE_01g009325v5"/>
<name>A0A2K3E5F3_CHLRE</name>
<keyword evidence="4" id="KW-1185">Reference proteome</keyword>
<proteinExistence type="predicted"/>
<evidence type="ECO:0000313" key="3">
    <source>
        <dbReference type="EMBL" id="PNW87977.1"/>
    </source>
</evidence>
<dbReference type="RefSeq" id="XP_042928181.1">
    <property type="nucleotide sequence ID" value="XM_043058267.1"/>
</dbReference>
<gene>
    <name evidence="3" type="ORF">CHLRE_01g009325v5</name>
</gene>
<evidence type="ECO:0000256" key="1">
    <source>
        <dbReference type="ARBA" id="ARBA00001962"/>
    </source>
</evidence>
<dbReference type="Pfam" id="PF05721">
    <property type="entry name" value="PhyH"/>
    <property type="match status" value="1"/>
</dbReference>
<dbReference type="AlphaFoldDB" id="A0A2K3E5F3"/>
<feature type="region of interest" description="Disordered" evidence="2">
    <location>
        <begin position="461"/>
        <end position="523"/>
    </location>
</feature>
<dbReference type="OrthoDB" id="445007at2759"/>
<evidence type="ECO:0000256" key="2">
    <source>
        <dbReference type="SAM" id="MobiDB-lite"/>
    </source>
</evidence>
<protein>
    <recommendedName>
        <fullName evidence="5">Phytanoyl-dioxygenase</fullName>
    </recommendedName>
</protein>
<evidence type="ECO:0000313" key="4">
    <source>
        <dbReference type="Proteomes" id="UP000006906"/>
    </source>
</evidence>
<reference evidence="3 4" key="1">
    <citation type="journal article" date="2007" name="Science">
        <title>The Chlamydomonas genome reveals the evolution of key animal and plant functions.</title>
        <authorList>
            <person name="Merchant S.S."/>
            <person name="Prochnik S.E."/>
            <person name="Vallon O."/>
            <person name="Harris E.H."/>
            <person name="Karpowicz S.J."/>
            <person name="Witman G.B."/>
            <person name="Terry A."/>
            <person name="Salamov A."/>
            <person name="Fritz-Laylin L.K."/>
            <person name="Marechal-Drouard L."/>
            <person name="Marshall W.F."/>
            <person name="Qu L.H."/>
            <person name="Nelson D.R."/>
            <person name="Sanderfoot A.A."/>
            <person name="Spalding M.H."/>
            <person name="Kapitonov V.V."/>
            <person name="Ren Q."/>
            <person name="Ferris P."/>
            <person name="Lindquist E."/>
            <person name="Shapiro H."/>
            <person name="Lucas S.M."/>
            <person name="Grimwood J."/>
            <person name="Schmutz J."/>
            <person name="Cardol P."/>
            <person name="Cerutti H."/>
            <person name="Chanfreau G."/>
            <person name="Chen C.L."/>
            <person name="Cognat V."/>
            <person name="Croft M.T."/>
            <person name="Dent R."/>
            <person name="Dutcher S."/>
            <person name="Fernandez E."/>
            <person name="Fukuzawa H."/>
            <person name="Gonzalez-Ballester D."/>
            <person name="Gonzalez-Halphen D."/>
            <person name="Hallmann A."/>
            <person name="Hanikenne M."/>
            <person name="Hippler M."/>
            <person name="Inwood W."/>
            <person name="Jabbari K."/>
            <person name="Kalanon M."/>
            <person name="Kuras R."/>
            <person name="Lefebvre P.A."/>
            <person name="Lemaire S.D."/>
            <person name="Lobanov A.V."/>
            <person name="Lohr M."/>
            <person name="Manuell A."/>
            <person name="Meier I."/>
            <person name="Mets L."/>
            <person name="Mittag M."/>
            <person name="Mittelmeier T."/>
            <person name="Moroney J.V."/>
            <person name="Moseley J."/>
            <person name="Napoli C."/>
            <person name="Nedelcu A.M."/>
            <person name="Niyogi K."/>
            <person name="Novoselov S.V."/>
            <person name="Paulsen I.T."/>
            <person name="Pazour G."/>
            <person name="Purton S."/>
            <person name="Ral J.P."/>
            <person name="Riano-Pachon D.M."/>
            <person name="Riekhof W."/>
            <person name="Rymarquis L."/>
            <person name="Schroda M."/>
            <person name="Stern D."/>
            <person name="Umen J."/>
            <person name="Willows R."/>
            <person name="Wilson N."/>
            <person name="Zimmer S.L."/>
            <person name="Allmer J."/>
            <person name="Balk J."/>
            <person name="Bisova K."/>
            <person name="Chen C.J."/>
            <person name="Elias M."/>
            <person name="Gendler K."/>
            <person name="Hauser C."/>
            <person name="Lamb M.R."/>
            <person name="Ledford H."/>
            <person name="Long J.C."/>
            <person name="Minagawa J."/>
            <person name="Page M.D."/>
            <person name="Pan J."/>
            <person name="Pootakham W."/>
            <person name="Roje S."/>
            <person name="Rose A."/>
            <person name="Stahlberg E."/>
            <person name="Terauchi A.M."/>
            <person name="Yang P."/>
            <person name="Ball S."/>
            <person name="Bowler C."/>
            <person name="Dieckmann C.L."/>
            <person name="Gladyshev V.N."/>
            <person name="Green P."/>
            <person name="Jorgensen R."/>
            <person name="Mayfield S."/>
            <person name="Mueller-Roeber B."/>
            <person name="Rajamani S."/>
            <person name="Sayre R.T."/>
            <person name="Brokstein P."/>
            <person name="Dubchak I."/>
            <person name="Goodstein D."/>
            <person name="Hornick L."/>
            <person name="Huang Y.W."/>
            <person name="Jhaveri J."/>
            <person name="Luo Y."/>
            <person name="Martinez D."/>
            <person name="Ngau W.C."/>
            <person name="Otillar B."/>
            <person name="Poliakov A."/>
            <person name="Porter A."/>
            <person name="Szajkowski L."/>
            <person name="Werner G."/>
            <person name="Zhou K."/>
            <person name="Grigoriev I.V."/>
            <person name="Rokhsar D.S."/>
            <person name="Grossman A.R."/>
        </authorList>
    </citation>
    <scope>NUCLEOTIDE SEQUENCE [LARGE SCALE GENOMIC DNA]</scope>
    <source>
        <strain evidence="4">CC-503</strain>
    </source>
</reference>
<dbReference type="GeneID" id="66051963"/>
<dbReference type="PANTHER" id="PTHR20883:SF46">
    <property type="entry name" value="PHYTANOYL-COA HYDROXYLASE"/>
    <property type="match status" value="1"/>
</dbReference>
<accession>A0A2K3E5F3</accession>
<comment type="cofactor">
    <cofactor evidence="1">
        <name>Fe cation</name>
        <dbReference type="ChEBI" id="CHEBI:24875"/>
    </cofactor>
</comment>
<dbReference type="InParanoid" id="A0A2K3E5F3"/>